<feature type="transmembrane region" description="Helical" evidence="16">
    <location>
        <begin position="77"/>
        <end position="94"/>
    </location>
</feature>
<feature type="compositionally biased region" description="Low complexity" evidence="18">
    <location>
        <begin position="11"/>
        <end position="22"/>
    </location>
</feature>
<accession>A0A875RUC1</accession>
<sequence>MPSVRHRKAKSPSPLESTSSASDCLIEGSKSDESGEMGTEPVVNEKERKKQAIIVRTIWTLIMLFFFFAIIGMGPFWIISTILLVQVAVFRELISITTTKASERDLRYTSYLNWYFLITTIFYLEGRSFLKYSLTYLIESDYTSEIAIKLAVHHKFICYCLYVMGFVGFVASLKKGYLRYQFTQLSVTHMILLMVILQGHCIVNNILHGMIWFLLPVGLVITNDIFAYICGITFGRTQLISISPKKTVEGFVGAWFCTILMSLLLTYIFCTNAYLICPFTNDLAVNCLSGIQCDPNPIFIHQIYRLPSYLSLLLKKDYIQLKPIYLHAVIISMFASLIAPFGGFFASGLKRALKIKDFGDAIPGHGGVTDRMDCQFLMGSFSYLYYETFISVHRLNIGNLLQTVIINLSGEEIIQLVKSLQSYLYKIGYIDEEVYTQLNKML</sequence>
<dbReference type="InterPro" id="IPR000374">
    <property type="entry name" value="PC_trans"/>
</dbReference>
<evidence type="ECO:0000256" key="15">
    <source>
        <dbReference type="ARBA" id="ARBA00023264"/>
    </source>
</evidence>
<feature type="transmembrane region" description="Helical" evidence="16">
    <location>
        <begin position="185"/>
        <end position="207"/>
    </location>
</feature>
<evidence type="ECO:0000313" key="19">
    <source>
        <dbReference type="EMBL" id="QPG74407.1"/>
    </source>
</evidence>
<evidence type="ECO:0000256" key="14">
    <source>
        <dbReference type="ARBA" id="ARBA00023209"/>
    </source>
</evidence>
<evidence type="ECO:0000256" key="17">
    <source>
        <dbReference type="RuleBase" id="RU003938"/>
    </source>
</evidence>
<feature type="transmembrane region" description="Helical" evidence="16">
    <location>
        <begin position="247"/>
        <end position="269"/>
    </location>
</feature>
<feature type="transmembrane region" description="Helical" evidence="16">
    <location>
        <begin position="324"/>
        <end position="346"/>
    </location>
</feature>
<dbReference type="UniPathway" id="UPA00557">
    <property type="reaction ID" value="UER00614"/>
</dbReference>
<dbReference type="EMBL" id="CP064812">
    <property type="protein sequence ID" value="QPG74407.1"/>
    <property type="molecule type" value="Genomic_DNA"/>
</dbReference>
<keyword evidence="7 16" id="KW-0444">Lipid biosynthesis</keyword>
<proteinExistence type="inferred from homology"/>
<evidence type="ECO:0000256" key="6">
    <source>
        <dbReference type="ARBA" id="ARBA00012487"/>
    </source>
</evidence>
<dbReference type="AlphaFoldDB" id="A0A875RUC1"/>
<evidence type="ECO:0000256" key="1">
    <source>
        <dbReference type="ARBA" id="ARBA00001698"/>
    </source>
</evidence>
<evidence type="ECO:0000256" key="4">
    <source>
        <dbReference type="ARBA" id="ARBA00005189"/>
    </source>
</evidence>
<dbReference type="PANTHER" id="PTHR13773">
    <property type="entry name" value="PHOSPHATIDATE CYTIDYLYLTRANSFERASE"/>
    <property type="match status" value="1"/>
</dbReference>
<evidence type="ECO:0000256" key="2">
    <source>
        <dbReference type="ARBA" id="ARBA00004141"/>
    </source>
</evidence>
<evidence type="ECO:0000256" key="18">
    <source>
        <dbReference type="SAM" id="MobiDB-lite"/>
    </source>
</evidence>
<evidence type="ECO:0000256" key="7">
    <source>
        <dbReference type="ARBA" id="ARBA00022516"/>
    </source>
</evidence>
<comment type="pathway">
    <text evidence="3 16 17">Phospholipid metabolism; CDP-diacylglycerol biosynthesis; CDP-diacylglycerol from sn-glycerol 3-phosphate: step 3/3.</text>
</comment>
<feature type="transmembrane region" description="Helical" evidence="16">
    <location>
        <begin position="106"/>
        <end position="124"/>
    </location>
</feature>
<feature type="transmembrane region" description="Helical" evidence="16">
    <location>
        <begin position="152"/>
        <end position="173"/>
    </location>
</feature>
<evidence type="ECO:0000256" key="16">
    <source>
        <dbReference type="PIRNR" id="PIRNR018269"/>
    </source>
</evidence>
<dbReference type="PIRSF" id="PIRSF018269">
    <property type="entry name" value="PC_trans_euk"/>
    <property type="match status" value="1"/>
</dbReference>
<keyword evidence="10 16" id="KW-0548">Nucleotidyltransferase</keyword>
<evidence type="ECO:0000256" key="11">
    <source>
        <dbReference type="ARBA" id="ARBA00022989"/>
    </source>
</evidence>
<organism evidence="19 20">
    <name type="scientific">Eeniella nana</name>
    <name type="common">Yeast</name>
    <name type="synonym">Brettanomyces nanus</name>
    <dbReference type="NCBI Taxonomy" id="13502"/>
    <lineage>
        <taxon>Eukaryota</taxon>
        <taxon>Fungi</taxon>
        <taxon>Dikarya</taxon>
        <taxon>Ascomycota</taxon>
        <taxon>Saccharomycotina</taxon>
        <taxon>Pichiomycetes</taxon>
        <taxon>Pichiales</taxon>
        <taxon>Pichiaceae</taxon>
        <taxon>Brettanomyces</taxon>
    </lineage>
</organism>
<keyword evidence="12 16" id="KW-0443">Lipid metabolism</keyword>
<dbReference type="GO" id="GO:0016024">
    <property type="term" value="P:CDP-diacylglycerol biosynthetic process"/>
    <property type="evidence" value="ECO:0007669"/>
    <property type="project" value="UniProtKB-UniRule"/>
</dbReference>
<dbReference type="OrthoDB" id="10260889at2759"/>
<keyword evidence="13 16" id="KW-0472">Membrane</keyword>
<dbReference type="PROSITE" id="PS01315">
    <property type="entry name" value="CDS"/>
    <property type="match status" value="1"/>
</dbReference>
<protein>
    <recommendedName>
        <fullName evidence="6 16">Phosphatidate cytidylyltransferase</fullName>
        <ecNumber evidence="6 16">2.7.7.41</ecNumber>
    </recommendedName>
</protein>
<dbReference type="GeneID" id="62195137"/>
<dbReference type="InterPro" id="IPR016720">
    <property type="entry name" value="PC_Trfase_euk"/>
</dbReference>
<comment type="similarity">
    <text evidence="5 16 17">Belongs to the CDS family.</text>
</comment>
<comment type="pathway">
    <text evidence="4">Lipid metabolism.</text>
</comment>
<dbReference type="KEGG" id="bnn:FOA43_001736"/>
<reference evidence="19" key="1">
    <citation type="submission" date="2020-10" db="EMBL/GenBank/DDBJ databases">
        <authorList>
            <person name="Roach M.J.R."/>
        </authorList>
    </citation>
    <scope>NUCLEOTIDE SEQUENCE</scope>
    <source>
        <strain evidence="19">CBS 1945</strain>
    </source>
</reference>
<gene>
    <name evidence="19" type="ORF">FOA43_001736</name>
</gene>
<dbReference type="RefSeq" id="XP_038777972.1">
    <property type="nucleotide sequence ID" value="XM_038922044.1"/>
</dbReference>
<dbReference type="PANTHER" id="PTHR13773:SF8">
    <property type="entry name" value="PHOSPHATIDATE CYTIDYLYLTRANSFERASE, PHOTORECEPTOR-SPECIFIC"/>
    <property type="match status" value="1"/>
</dbReference>
<feature type="transmembrane region" description="Helical" evidence="16">
    <location>
        <begin position="53"/>
        <end position="71"/>
    </location>
</feature>
<evidence type="ECO:0000256" key="13">
    <source>
        <dbReference type="ARBA" id="ARBA00023136"/>
    </source>
</evidence>
<dbReference type="GO" id="GO:0005789">
    <property type="term" value="C:endoplasmic reticulum membrane"/>
    <property type="evidence" value="ECO:0007669"/>
    <property type="project" value="TreeGrafter"/>
</dbReference>
<dbReference type="Proteomes" id="UP000662931">
    <property type="component" value="Chromosome 1"/>
</dbReference>
<keyword evidence="8 16" id="KW-0808">Transferase</keyword>
<dbReference type="GO" id="GO:0004605">
    <property type="term" value="F:phosphatidate cytidylyltransferase activity"/>
    <property type="evidence" value="ECO:0007669"/>
    <property type="project" value="UniProtKB-UniRule"/>
</dbReference>
<evidence type="ECO:0000256" key="9">
    <source>
        <dbReference type="ARBA" id="ARBA00022692"/>
    </source>
</evidence>
<feature type="region of interest" description="Disordered" evidence="18">
    <location>
        <begin position="1"/>
        <end position="43"/>
    </location>
</feature>
<keyword evidence="20" id="KW-1185">Reference proteome</keyword>
<feature type="transmembrane region" description="Helical" evidence="16">
    <location>
        <begin position="213"/>
        <end position="235"/>
    </location>
</feature>
<evidence type="ECO:0000256" key="12">
    <source>
        <dbReference type="ARBA" id="ARBA00023098"/>
    </source>
</evidence>
<comment type="catalytic activity">
    <reaction evidence="1 16 17">
        <text>a 1,2-diacyl-sn-glycero-3-phosphate + CTP + H(+) = a CDP-1,2-diacyl-sn-glycerol + diphosphate</text>
        <dbReference type="Rhea" id="RHEA:16229"/>
        <dbReference type="ChEBI" id="CHEBI:15378"/>
        <dbReference type="ChEBI" id="CHEBI:33019"/>
        <dbReference type="ChEBI" id="CHEBI:37563"/>
        <dbReference type="ChEBI" id="CHEBI:58332"/>
        <dbReference type="ChEBI" id="CHEBI:58608"/>
        <dbReference type="EC" id="2.7.7.41"/>
    </reaction>
</comment>
<evidence type="ECO:0000256" key="10">
    <source>
        <dbReference type="ARBA" id="ARBA00022695"/>
    </source>
</evidence>
<keyword evidence="11 16" id="KW-1133">Transmembrane helix</keyword>
<evidence type="ECO:0000256" key="8">
    <source>
        <dbReference type="ARBA" id="ARBA00022679"/>
    </source>
</evidence>
<keyword evidence="9 16" id="KW-0812">Transmembrane</keyword>
<evidence type="ECO:0000256" key="5">
    <source>
        <dbReference type="ARBA" id="ARBA00010185"/>
    </source>
</evidence>
<name>A0A875RUC1_EENNA</name>
<comment type="subcellular location">
    <subcellularLocation>
        <location evidence="2">Membrane</location>
        <topology evidence="2">Multi-pass membrane protein</topology>
    </subcellularLocation>
</comment>
<keyword evidence="15 16" id="KW-1208">Phospholipid metabolism</keyword>
<evidence type="ECO:0000256" key="3">
    <source>
        <dbReference type="ARBA" id="ARBA00005119"/>
    </source>
</evidence>
<dbReference type="Pfam" id="PF01148">
    <property type="entry name" value="CTP_transf_1"/>
    <property type="match status" value="1"/>
</dbReference>
<evidence type="ECO:0000313" key="20">
    <source>
        <dbReference type="Proteomes" id="UP000662931"/>
    </source>
</evidence>
<feature type="compositionally biased region" description="Basic residues" evidence="18">
    <location>
        <begin position="1"/>
        <end position="10"/>
    </location>
</feature>
<keyword evidence="14 16" id="KW-0594">Phospholipid biosynthesis</keyword>
<dbReference type="EC" id="2.7.7.41" evidence="6 16"/>